<feature type="transmembrane region" description="Helical" evidence="1">
    <location>
        <begin position="27"/>
        <end position="46"/>
    </location>
</feature>
<keyword evidence="3" id="KW-1185">Reference proteome</keyword>
<protein>
    <submittedName>
        <fullName evidence="2">Uncharacterized protein</fullName>
    </submittedName>
</protein>
<reference evidence="2 3" key="1">
    <citation type="submission" date="2018-04" db="EMBL/GenBank/DDBJ databases">
        <authorList>
            <person name="Vogel A."/>
        </authorList>
    </citation>
    <scope>NUCLEOTIDE SEQUENCE [LARGE SCALE GENOMIC DNA]</scope>
</reference>
<proteinExistence type="predicted"/>
<organism evidence="2 3">
    <name type="scientific">Cuscuta campestris</name>
    <dbReference type="NCBI Taxonomy" id="132261"/>
    <lineage>
        <taxon>Eukaryota</taxon>
        <taxon>Viridiplantae</taxon>
        <taxon>Streptophyta</taxon>
        <taxon>Embryophyta</taxon>
        <taxon>Tracheophyta</taxon>
        <taxon>Spermatophyta</taxon>
        <taxon>Magnoliopsida</taxon>
        <taxon>eudicotyledons</taxon>
        <taxon>Gunneridae</taxon>
        <taxon>Pentapetalae</taxon>
        <taxon>asterids</taxon>
        <taxon>lamiids</taxon>
        <taxon>Solanales</taxon>
        <taxon>Convolvulaceae</taxon>
        <taxon>Cuscuteae</taxon>
        <taxon>Cuscuta</taxon>
        <taxon>Cuscuta subgen. Grammica</taxon>
        <taxon>Cuscuta sect. Cleistogrammica</taxon>
    </lineage>
</organism>
<keyword evidence="1" id="KW-0812">Transmembrane</keyword>
<sequence length="68" mass="7523">MFRDLLLLPLATVEDRCSEVLSLENRRRLLVLAVISAAASIVAALLRNSSQGTKSRRVKYGPRIDVSL</sequence>
<evidence type="ECO:0000313" key="3">
    <source>
        <dbReference type="Proteomes" id="UP000595140"/>
    </source>
</evidence>
<dbReference type="AlphaFoldDB" id="A0A484L4G3"/>
<evidence type="ECO:0000256" key="1">
    <source>
        <dbReference type="SAM" id="Phobius"/>
    </source>
</evidence>
<accession>A0A484L4G3</accession>
<keyword evidence="1" id="KW-1133">Transmembrane helix</keyword>
<dbReference type="EMBL" id="OOIL02001001">
    <property type="protein sequence ID" value="VFQ71213.1"/>
    <property type="molecule type" value="Genomic_DNA"/>
</dbReference>
<evidence type="ECO:0000313" key="2">
    <source>
        <dbReference type="EMBL" id="VFQ71213.1"/>
    </source>
</evidence>
<keyword evidence="1" id="KW-0472">Membrane</keyword>
<dbReference type="Proteomes" id="UP000595140">
    <property type="component" value="Unassembled WGS sequence"/>
</dbReference>
<gene>
    <name evidence="2" type="ORF">CCAM_LOCUS12989</name>
</gene>
<name>A0A484L4G3_9ASTE</name>